<comment type="caution">
    <text evidence="4">The sequence shown here is derived from an EMBL/GenBank/DDBJ whole genome shotgun (WGS) entry which is preliminary data.</text>
</comment>
<dbReference type="EMBL" id="BMJD01000027">
    <property type="protein sequence ID" value="GGB50422.1"/>
    <property type="molecule type" value="Genomic_DNA"/>
</dbReference>
<dbReference type="Pfam" id="PF04030">
    <property type="entry name" value="ALO"/>
    <property type="match status" value="1"/>
</dbReference>
<feature type="domain" description="FAD-binding PCMH-type" evidence="3">
    <location>
        <begin position="15"/>
        <end position="186"/>
    </location>
</feature>
<dbReference type="Proteomes" id="UP000621492">
    <property type="component" value="Unassembled WGS sequence"/>
</dbReference>
<evidence type="ECO:0000256" key="2">
    <source>
        <dbReference type="ARBA" id="ARBA00023002"/>
    </source>
</evidence>
<dbReference type="InterPro" id="IPR036318">
    <property type="entry name" value="FAD-bd_PCMH-like_sf"/>
</dbReference>
<gene>
    <name evidence="4" type="ORF">GCM10011409_30000</name>
</gene>
<name>A0A9W5X685_9BACI</name>
<dbReference type="SUPFAM" id="SSF56176">
    <property type="entry name" value="FAD-binding/transporter-associated domain-like"/>
    <property type="match status" value="1"/>
</dbReference>
<dbReference type="GO" id="GO:0071949">
    <property type="term" value="F:FAD binding"/>
    <property type="evidence" value="ECO:0007669"/>
    <property type="project" value="InterPro"/>
</dbReference>
<dbReference type="InterPro" id="IPR007173">
    <property type="entry name" value="ALO_C"/>
</dbReference>
<dbReference type="PANTHER" id="PTHR43762:SF1">
    <property type="entry name" value="D-ARABINONO-1,4-LACTONE OXIDASE"/>
    <property type="match status" value="1"/>
</dbReference>
<dbReference type="AlphaFoldDB" id="A0A9W5X685"/>
<dbReference type="GO" id="GO:0003885">
    <property type="term" value="F:D-arabinono-1,4-lactone oxidase activity"/>
    <property type="evidence" value="ECO:0007669"/>
    <property type="project" value="InterPro"/>
</dbReference>
<sequence>MFSVKTNEWKNWSETVMSRSEAFRHPKTVNEIAAIVAECNATGKKIRVVGAGHSFTPLAATSEVLVSLKHLTGIDTIDREQDLVTVWAGTTLKDLGELLYKEGYAMENLGDINVQSIAGAISTGTHGTGINFGSISTQVTMLTVITASGKQMEIAADKNAEFFQASRISLGMLGVIVKVQLQVIPSHQLISETYKTPLNHCLARLDELKQANRHFEFFWFPYTKTVQIKLMNSSGTNPQPNKKGSTFNKIVIENGAFWLLSQMCRMQPRLSKTASNISALGIPSAKEAGNSHALYATPRLVKFYEMEYSVPAERMRVVLEDIQYVLENQKFAVHFPIECRYVKGDDIWLSPAYQRDSAYIAVHMYKGMEFEPYFNAMEEIFQYHGGRPHWGKMHNMTAQKLALAYPKFHDFLHVRAKLDPNGMFLNAYLQKLFAVS</sequence>
<dbReference type="PANTHER" id="PTHR43762">
    <property type="entry name" value="L-GULONOLACTONE OXIDASE"/>
    <property type="match status" value="1"/>
</dbReference>
<dbReference type="Gene3D" id="3.30.70.2520">
    <property type="match status" value="1"/>
</dbReference>
<proteinExistence type="predicted"/>
<dbReference type="Gene3D" id="3.30.43.10">
    <property type="entry name" value="Uridine Diphospho-n-acetylenolpyruvylglucosamine Reductase, domain 2"/>
    <property type="match status" value="1"/>
</dbReference>
<protein>
    <submittedName>
        <fullName evidence="4">FAD-binding oxidoreductase</fullName>
    </submittedName>
</protein>
<dbReference type="InterPro" id="IPR006094">
    <property type="entry name" value="Oxid_FAD_bind_N"/>
</dbReference>
<evidence type="ECO:0000259" key="3">
    <source>
        <dbReference type="PROSITE" id="PS51387"/>
    </source>
</evidence>
<reference evidence="4" key="2">
    <citation type="submission" date="2020-09" db="EMBL/GenBank/DDBJ databases">
        <authorList>
            <person name="Sun Q."/>
            <person name="Zhou Y."/>
        </authorList>
    </citation>
    <scope>NUCLEOTIDE SEQUENCE</scope>
    <source>
        <strain evidence="4">CGMCC 1.15454</strain>
    </source>
</reference>
<dbReference type="PIRSF" id="PIRSF000136">
    <property type="entry name" value="LGO_GLO"/>
    <property type="match status" value="1"/>
</dbReference>
<dbReference type="RefSeq" id="WP_188725444.1">
    <property type="nucleotide sequence ID" value="NZ_BMJD01000027.1"/>
</dbReference>
<dbReference type="NCBIfam" id="TIGR01679">
    <property type="entry name" value="bact_FAD_ox"/>
    <property type="match status" value="1"/>
</dbReference>
<evidence type="ECO:0000256" key="1">
    <source>
        <dbReference type="ARBA" id="ARBA00022630"/>
    </source>
</evidence>
<dbReference type="Gene3D" id="3.30.465.10">
    <property type="match status" value="1"/>
</dbReference>
<dbReference type="InterPro" id="IPR016166">
    <property type="entry name" value="FAD-bd_PCMH"/>
</dbReference>
<dbReference type="GO" id="GO:0016020">
    <property type="term" value="C:membrane"/>
    <property type="evidence" value="ECO:0007669"/>
    <property type="project" value="InterPro"/>
</dbReference>
<reference evidence="4" key="1">
    <citation type="journal article" date="2014" name="Int. J. Syst. Evol. Microbiol.">
        <title>Complete genome sequence of Corynebacterium casei LMG S-19264T (=DSM 44701T), isolated from a smear-ripened cheese.</title>
        <authorList>
            <consortium name="US DOE Joint Genome Institute (JGI-PGF)"/>
            <person name="Walter F."/>
            <person name="Albersmeier A."/>
            <person name="Kalinowski J."/>
            <person name="Ruckert C."/>
        </authorList>
    </citation>
    <scope>NUCLEOTIDE SEQUENCE</scope>
    <source>
        <strain evidence="4">CGMCC 1.15454</strain>
    </source>
</reference>
<dbReference type="PROSITE" id="PS51387">
    <property type="entry name" value="FAD_PCMH"/>
    <property type="match status" value="1"/>
</dbReference>
<evidence type="ECO:0000313" key="5">
    <source>
        <dbReference type="Proteomes" id="UP000621492"/>
    </source>
</evidence>
<accession>A0A9W5X685</accession>
<dbReference type="InterPro" id="IPR016167">
    <property type="entry name" value="FAD-bd_PCMH_sub1"/>
</dbReference>
<organism evidence="4 5">
    <name type="scientific">Lentibacillus populi</name>
    <dbReference type="NCBI Taxonomy" id="1827502"/>
    <lineage>
        <taxon>Bacteria</taxon>
        <taxon>Bacillati</taxon>
        <taxon>Bacillota</taxon>
        <taxon>Bacilli</taxon>
        <taxon>Bacillales</taxon>
        <taxon>Bacillaceae</taxon>
        <taxon>Lentibacillus</taxon>
    </lineage>
</organism>
<evidence type="ECO:0000313" key="4">
    <source>
        <dbReference type="EMBL" id="GGB50422.1"/>
    </source>
</evidence>
<keyword evidence="2" id="KW-0560">Oxidoreductase</keyword>
<dbReference type="Gene3D" id="1.10.45.10">
    <property type="entry name" value="Vanillyl-alcohol Oxidase, Chain A, domain 4"/>
    <property type="match status" value="1"/>
</dbReference>
<keyword evidence="5" id="KW-1185">Reference proteome</keyword>
<dbReference type="Pfam" id="PF01565">
    <property type="entry name" value="FAD_binding_4"/>
    <property type="match status" value="1"/>
</dbReference>
<keyword evidence="1" id="KW-0285">Flavoprotein</keyword>
<dbReference type="InterPro" id="IPR016171">
    <property type="entry name" value="Vanillyl_alc_oxidase_C-sub2"/>
</dbReference>
<dbReference type="InterPro" id="IPR010031">
    <property type="entry name" value="FAD_lactone_oxidase-like"/>
</dbReference>
<dbReference type="InterPro" id="IPR016169">
    <property type="entry name" value="FAD-bd_PCMH_sub2"/>
</dbReference>